<sequence length="82" mass="8727">MLIDTSHATLHLERGQTSRLTSACHSRLASAAGTLWVTIDHDPRDFVLEPGESIELGCHDALMISALGGPATLDLRPAAEAH</sequence>
<dbReference type="Proteomes" id="UP001285263">
    <property type="component" value="Unassembled WGS sequence"/>
</dbReference>
<keyword evidence="2" id="KW-1185">Reference proteome</keyword>
<evidence type="ECO:0000313" key="1">
    <source>
        <dbReference type="EMBL" id="MDY0746153.1"/>
    </source>
</evidence>
<dbReference type="InterPro" id="IPR021317">
    <property type="entry name" value="DUF2917"/>
</dbReference>
<name>A0ABU5DIM1_9BURK</name>
<dbReference type="EMBL" id="JAXCLA010000005">
    <property type="protein sequence ID" value="MDY0746153.1"/>
    <property type="molecule type" value="Genomic_DNA"/>
</dbReference>
<organism evidence="1 2">
    <name type="scientific">Roseateles agri</name>
    <dbReference type="NCBI Taxonomy" id="3098619"/>
    <lineage>
        <taxon>Bacteria</taxon>
        <taxon>Pseudomonadati</taxon>
        <taxon>Pseudomonadota</taxon>
        <taxon>Betaproteobacteria</taxon>
        <taxon>Burkholderiales</taxon>
        <taxon>Sphaerotilaceae</taxon>
        <taxon>Roseateles</taxon>
    </lineage>
</organism>
<protein>
    <submittedName>
        <fullName evidence="1">DUF2917 domain-containing protein</fullName>
    </submittedName>
</protein>
<reference evidence="1 2" key="1">
    <citation type="submission" date="2023-11" db="EMBL/GenBank/DDBJ databases">
        <title>Paucibacter sp. nov., isolated from fresh soil in Korea.</title>
        <authorList>
            <person name="Le N.T.T."/>
        </authorList>
    </citation>
    <scope>NUCLEOTIDE SEQUENCE [LARGE SCALE GENOMIC DNA]</scope>
    <source>
        <strain evidence="1 2">R3-3</strain>
    </source>
</reference>
<comment type="caution">
    <text evidence="1">The sequence shown here is derived from an EMBL/GenBank/DDBJ whole genome shotgun (WGS) entry which is preliminary data.</text>
</comment>
<accession>A0ABU5DIM1</accession>
<dbReference type="Pfam" id="PF11142">
    <property type="entry name" value="DUF2917"/>
    <property type="match status" value="1"/>
</dbReference>
<gene>
    <name evidence="1" type="ORF">SNE35_16665</name>
</gene>
<evidence type="ECO:0000313" key="2">
    <source>
        <dbReference type="Proteomes" id="UP001285263"/>
    </source>
</evidence>
<proteinExistence type="predicted"/>
<dbReference type="RefSeq" id="WP_320424051.1">
    <property type="nucleotide sequence ID" value="NZ_JAXCLA010000005.1"/>
</dbReference>